<dbReference type="EMBL" id="CAQQ02196376">
    <property type="status" value="NOT_ANNOTATED_CDS"/>
    <property type="molecule type" value="Genomic_DNA"/>
</dbReference>
<evidence type="ECO:0000313" key="2">
    <source>
        <dbReference type="Proteomes" id="UP000015102"/>
    </source>
</evidence>
<dbReference type="AlphaFoldDB" id="T1GMT3"/>
<protein>
    <submittedName>
        <fullName evidence="1">Uncharacterized protein</fullName>
    </submittedName>
</protein>
<evidence type="ECO:0000313" key="1">
    <source>
        <dbReference type="EnsemblMetazoa" id="MESCA004866-PA"/>
    </source>
</evidence>
<sequence length="133" mass="14528">MRKTTWSMDEFGDFGARTTVTYTTDVCLGTVKSLIGLGSSTKVSPNGYKLPTTWEAVSSLITQLARRRDQLRRTDPKGSNVSLIFAEDSPKNFYSHFVSSKGAESISVHFAKGLKTTTAVTGQISFDSINILP</sequence>
<proteinExistence type="predicted"/>
<dbReference type="HOGENOM" id="CLU_1909081_0_0_1"/>
<organism evidence="1 2">
    <name type="scientific">Megaselia scalaris</name>
    <name type="common">Humpbacked fly</name>
    <name type="synonym">Phora scalaris</name>
    <dbReference type="NCBI Taxonomy" id="36166"/>
    <lineage>
        <taxon>Eukaryota</taxon>
        <taxon>Metazoa</taxon>
        <taxon>Ecdysozoa</taxon>
        <taxon>Arthropoda</taxon>
        <taxon>Hexapoda</taxon>
        <taxon>Insecta</taxon>
        <taxon>Pterygota</taxon>
        <taxon>Neoptera</taxon>
        <taxon>Endopterygota</taxon>
        <taxon>Diptera</taxon>
        <taxon>Brachycera</taxon>
        <taxon>Muscomorpha</taxon>
        <taxon>Platypezoidea</taxon>
        <taxon>Phoridae</taxon>
        <taxon>Megaseliini</taxon>
        <taxon>Megaselia</taxon>
    </lineage>
</organism>
<dbReference type="EnsemblMetazoa" id="MESCA004866-RA">
    <property type="protein sequence ID" value="MESCA004866-PA"/>
    <property type="gene ID" value="MESCA004866"/>
</dbReference>
<dbReference type="EMBL" id="CAQQ02196377">
    <property type="status" value="NOT_ANNOTATED_CDS"/>
    <property type="molecule type" value="Genomic_DNA"/>
</dbReference>
<reference evidence="1" key="2">
    <citation type="submission" date="2015-06" db="UniProtKB">
        <authorList>
            <consortium name="EnsemblMetazoa"/>
        </authorList>
    </citation>
    <scope>IDENTIFICATION</scope>
</reference>
<reference evidence="2" key="1">
    <citation type="submission" date="2013-02" db="EMBL/GenBank/DDBJ databases">
        <authorList>
            <person name="Hughes D."/>
        </authorList>
    </citation>
    <scope>NUCLEOTIDE SEQUENCE</scope>
    <source>
        <strain>Durham</strain>
        <strain evidence="2">NC isolate 2 -- Noor lab</strain>
    </source>
</reference>
<dbReference type="Proteomes" id="UP000015102">
    <property type="component" value="Unassembled WGS sequence"/>
</dbReference>
<accession>T1GMT3</accession>
<keyword evidence="2" id="KW-1185">Reference proteome</keyword>
<name>T1GMT3_MEGSC</name>